<gene>
    <name evidence="2" type="ORF">S06H3_20539</name>
</gene>
<feature type="transmembrane region" description="Helical" evidence="1">
    <location>
        <begin position="25"/>
        <end position="49"/>
    </location>
</feature>
<comment type="caution">
    <text evidence="2">The sequence shown here is derived from an EMBL/GenBank/DDBJ whole genome shotgun (WGS) entry which is preliminary data.</text>
</comment>
<organism evidence="2">
    <name type="scientific">marine sediment metagenome</name>
    <dbReference type="NCBI Taxonomy" id="412755"/>
    <lineage>
        <taxon>unclassified sequences</taxon>
        <taxon>metagenomes</taxon>
        <taxon>ecological metagenomes</taxon>
    </lineage>
</organism>
<accession>X1M9M5</accession>
<evidence type="ECO:0000313" key="2">
    <source>
        <dbReference type="EMBL" id="GAI14811.1"/>
    </source>
</evidence>
<dbReference type="EMBL" id="BARV01010647">
    <property type="protein sequence ID" value="GAI14811.1"/>
    <property type="molecule type" value="Genomic_DNA"/>
</dbReference>
<keyword evidence="1" id="KW-0472">Membrane</keyword>
<keyword evidence="1" id="KW-1133">Transmembrane helix</keyword>
<dbReference type="AlphaFoldDB" id="X1M9M5"/>
<sequence>MKKFINQLKDILAYEQRVMDSKISYWELTLMILGCLGALMILGGVIVILL</sequence>
<protein>
    <submittedName>
        <fullName evidence="2">Uncharacterized protein</fullName>
    </submittedName>
</protein>
<reference evidence="2" key="1">
    <citation type="journal article" date="2014" name="Front. Microbiol.">
        <title>High frequency of phylogenetically diverse reductive dehalogenase-homologous genes in deep subseafloor sedimentary metagenomes.</title>
        <authorList>
            <person name="Kawai M."/>
            <person name="Futagami T."/>
            <person name="Toyoda A."/>
            <person name="Takaki Y."/>
            <person name="Nishi S."/>
            <person name="Hori S."/>
            <person name="Arai W."/>
            <person name="Tsubouchi T."/>
            <person name="Morono Y."/>
            <person name="Uchiyama I."/>
            <person name="Ito T."/>
            <person name="Fujiyama A."/>
            <person name="Inagaki F."/>
            <person name="Takami H."/>
        </authorList>
    </citation>
    <scope>NUCLEOTIDE SEQUENCE</scope>
    <source>
        <strain evidence="2">Expedition CK06-06</strain>
    </source>
</reference>
<keyword evidence="1" id="KW-0812">Transmembrane</keyword>
<proteinExistence type="predicted"/>
<name>X1M9M5_9ZZZZ</name>
<evidence type="ECO:0000256" key="1">
    <source>
        <dbReference type="SAM" id="Phobius"/>
    </source>
</evidence>